<dbReference type="CDD" id="cd00090">
    <property type="entry name" value="HTH_ARSR"/>
    <property type="match status" value="1"/>
</dbReference>
<evidence type="ECO:0000256" key="3">
    <source>
        <dbReference type="ARBA" id="ARBA00023163"/>
    </source>
</evidence>
<dbReference type="SMART" id="SM00344">
    <property type="entry name" value="HTH_ASNC"/>
    <property type="match status" value="1"/>
</dbReference>
<evidence type="ECO:0000313" key="5">
    <source>
        <dbReference type="EMBL" id="MBB5723415.1"/>
    </source>
</evidence>
<dbReference type="PROSITE" id="PS00519">
    <property type="entry name" value="HTH_ASNC_1"/>
    <property type="match status" value="1"/>
</dbReference>
<feature type="domain" description="HTH asnC-type" evidence="4">
    <location>
        <begin position="7"/>
        <end position="68"/>
    </location>
</feature>
<dbReference type="InterPro" id="IPR019887">
    <property type="entry name" value="Tscrpt_reg_AsnC/Lrp_C"/>
</dbReference>
<sequence>MPTQTQIDATDRKILRALQRNGRITNLDLAAEVNLSPSPCLRRLRNLEANGAIKGYSVNVDSKAYGLPVEVMVQIRLDKHTKETVARFEARMRDIPEVLECFVMTGHSDYLLRVVVSDLEDYERFVRERLHPIGGIGSIDTSFVYGVVKRTNVFPTVD</sequence>
<dbReference type="Gene3D" id="1.10.10.10">
    <property type="entry name" value="Winged helix-like DNA-binding domain superfamily/Winged helix DNA-binding domain"/>
    <property type="match status" value="1"/>
</dbReference>
<dbReference type="InterPro" id="IPR036388">
    <property type="entry name" value="WH-like_DNA-bd_sf"/>
</dbReference>
<dbReference type="GO" id="GO:0005829">
    <property type="term" value="C:cytosol"/>
    <property type="evidence" value="ECO:0007669"/>
    <property type="project" value="TreeGrafter"/>
</dbReference>
<dbReference type="InterPro" id="IPR019885">
    <property type="entry name" value="Tscrpt_reg_HTH_AsnC-type_CS"/>
</dbReference>
<accession>A0A7W9F0N6</accession>
<dbReference type="PANTHER" id="PTHR30154">
    <property type="entry name" value="LEUCINE-RESPONSIVE REGULATORY PROTEIN"/>
    <property type="match status" value="1"/>
</dbReference>
<dbReference type="InterPro" id="IPR011008">
    <property type="entry name" value="Dimeric_a/b-barrel"/>
</dbReference>
<dbReference type="InterPro" id="IPR000485">
    <property type="entry name" value="AsnC-type_HTH_dom"/>
</dbReference>
<keyword evidence="2 5" id="KW-0238">DNA-binding</keyword>
<dbReference type="Pfam" id="PF13412">
    <property type="entry name" value="HTH_24"/>
    <property type="match status" value="1"/>
</dbReference>
<evidence type="ECO:0000259" key="4">
    <source>
        <dbReference type="PROSITE" id="PS50956"/>
    </source>
</evidence>
<dbReference type="GO" id="GO:0043565">
    <property type="term" value="F:sequence-specific DNA binding"/>
    <property type="evidence" value="ECO:0007669"/>
    <property type="project" value="InterPro"/>
</dbReference>
<keyword evidence="1" id="KW-0805">Transcription regulation</keyword>
<dbReference type="Gene3D" id="3.30.70.920">
    <property type="match status" value="1"/>
</dbReference>
<dbReference type="EMBL" id="JACIJM010000010">
    <property type="protein sequence ID" value="MBB5723415.1"/>
    <property type="molecule type" value="Genomic_DNA"/>
</dbReference>
<comment type="caution">
    <text evidence="5">The sequence shown here is derived from an EMBL/GenBank/DDBJ whole genome shotgun (WGS) entry which is preliminary data.</text>
</comment>
<dbReference type="InterPro" id="IPR011991">
    <property type="entry name" value="ArsR-like_HTH"/>
</dbReference>
<dbReference type="InterPro" id="IPR036390">
    <property type="entry name" value="WH_DNA-bd_sf"/>
</dbReference>
<keyword evidence="3" id="KW-0804">Transcription</keyword>
<dbReference type="RefSeq" id="WP_183530506.1">
    <property type="nucleotide sequence ID" value="NZ_JACIJM010000010.1"/>
</dbReference>
<dbReference type="GO" id="GO:0006355">
    <property type="term" value="P:regulation of DNA-templated transcription"/>
    <property type="evidence" value="ECO:0007669"/>
    <property type="project" value="UniProtKB-ARBA"/>
</dbReference>
<organism evidence="5 6">
    <name type="scientific">Yoonia ponticola</name>
    <dbReference type="NCBI Taxonomy" id="1524255"/>
    <lineage>
        <taxon>Bacteria</taxon>
        <taxon>Pseudomonadati</taxon>
        <taxon>Pseudomonadota</taxon>
        <taxon>Alphaproteobacteria</taxon>
        <taxon>Rhodobacterales</taxon>
        <taxon>Paracoccaceae</taxon>
        <taxon>Yoonia</taxon>
    </lineage>
</organism>
<evidence type="ECO:0000256" key="1">
    <source>
        <dbReference type="ARBA" id="ARBA00023015"/>
    </source>
</evidence>
<evidence type="ECO:0000256" key="2">
    <source>
        <dbReference type="ARBA" id="ARBA00023125"/>
    </source>
</evidence>
<dbReference type="GO" id="GO:0043200">
    <property type="term" value="P:response to amino acid"/>
    <property type="evidence" value="ECO:0007669"/>
    <property type="project" value="TreeGrafter"/>
</dbReference>
<keyword evidence="6" id="KW-1185">Reference proteome</keyword>
<evidence type="ECO:0000313" key="6">
    <source>
        <dbReference type="Proteomes" id="UP000535415"/>
    </source>
</evidence>
<dbReference type="Proteomes" id="UP000535415">
    <property type="component" value="Unassembled WGS sequence"/>
</dbReference>
<dbReference type="PRINTS" id="PR00033">
    <property type="entry name" value="HTHASNC"/>
</dbReference>
<dbReference type="PROSITE" id="PS50956">
    <property type="entry name" value="HTH_ASNC_2"/>
    <property type="match status" value="1"/>
</dbReference>
<protein>
    <submittedName>
        <fullName evidence="5">DNA-binding Lrp family transcriptional regulator</fullName>
    </submittedName>
</protein>
<dbReference type="Pfam" id="PF01037">
    <property type="entry name" value="AsnC_trans_reg"/>
    <property type="match status" value="1"/>
</dbReference>
<reference evidence="5 6" key="1">
    <citation type="submission" date="2020-08" db="EMBL/GenBank/DDBJ databases">
        <title>Genomic Encyclopedia of Type Strains, Phase IV (KMG-IV): sequencing the most valuable type-strain genomes for metagenomic binning, comparative biology and taxonomic classification.</title>
        <authorList>
            <person name="Goeker M."/>
        </authorList>
    </citation>
    <scope>NUCLEOTIDE SEQUENCE [LARGE SCALE GENOMIC DNA]</scope>
    <source>
        <strain evidence="5 6">DSM 101064</strain>
    </source>
</reference>
<dbReference type="SUPFAM" id="SSF46785">
    <property type="entry name" value="Winged helix' DNA-binding domain"/>
    <property type="match status" value="1"/>
</dbReference>
<dbReference type="InterPro" id="IPR019888">
    <property type="entry name" value="Tscrpt_reg_AsnC-like"/>
</dbReference>
<proteinExistence type="predicted"/>
<dbReference type="SUPFAM" id="SSF54909">
    <property type="entry name" value="Dimeric alpha+beta barrel"/>
    <property type="match status" value="1"/>
</dbReference>
<gene>
    <name evidence="5" type="ORF">FHS72_003060</name>
</gene>
<name>A0A7W9F0N6_9RHOB</name>
<dbReference type="AlphaFoldDB" id="A0A7W9F0N6"/>
<dbReference type="PANTHER" id="PTHR30154:SF34">
    <property type="entry name" value="TRANSCRIPTIONAL REGULATOR AZLB"/>
    <property type="match status" value="1"/>
</dbReference>